<name>A0A3S0ZHD5_ELYCH</name>
<comment type="caution">
    <text evidence="5">Lacks conserved residue(s) required for the propagation of feature annotation.</text>
</comment>
<evidence type="ECO:0000256" key="3">
    <source>
        <dbReference type="ARBA" id="ARBA00023157"/>
    </source>
</evidence>
<organism evidence="7 8">
    <name type="scientific">Elysia chlorotica</name>
    <name type="common">Eastern emerald elysia</name>
    <name type="synonym">Sea slug</name>
    <dbReference type="NCBI Taxonomy" id="188477"/>
    <lineage>
        <taxon>Eukaryota</taxon>
        <taxon>Metazoa</taxon>
        <taxon>Spiralia</taxon>
        <taxon>Lophotrochozoa</taxon>
        <taxon>Mollusca</taxon>
        <taxon>Gastropoda</taxon>
        <taxon>Heterobranchia</taxon>
        <taxon>Euthyneura</taxon>
        <taxon>Panpulmonata</taxon>
        <taxon>Sacoglossa</taxon>
        <taxon>Placobranchoidea</taxon>
        <taxon>Plakobranchidae</taxon>
        <taxon>Elysia</taxon>
    </lineage>
</organism>
<dbReference type="PANTHER" id="PTHR19325">
    <property type="entry name" value="COMPLEMENT COMPONENT-RELATED SUSHI DOMAIN-CONTAINING"/>
    <property type="match status" value="1"/>
</dbReference>
<dbReference type="AlphaFoldDB" id="A0A3S0ZHD5"/>
<dbReference type="EMBL" id="RQTK01000785">
    <property type="protein sequence ID" value="RUS74930.1"/>
    <property type="molecule type" value="Genomic_DNA"/>
</dbReference>
<dbReference type="PANTHER" id="PTHR19325:SF560">
    <property type="entry name" value="SUSHI, VON WILLEBRAND FACTOR TYPE A, EGF AND PENTRAXIN DOMAIN-CONTAINING PROTEIN 1"/>
    <property type="match status" value="1"/>
</dbReference>
<evidence type="ECO:0000256" key="2">
    <source>
        <dbReference type="ARBA" id="ARBA00022737"/>
    </source>
</evidence>
<evidence type="ECO:0000259" key="6">
    <source>
        <dbReference type="PROSITE" id="PS50923"/>
    </source>
</evidence>
<dbReference type="InterPro" id="IPR000436">
    <property type="entry name" value="Sushi_SCR_CCP_dom"/>
</dbReference>
<protein>
    <recommendedName>
        <fullName evidence="6">Sushi domain-containing protein</fullName>
    </recommendedName>
</protein>
<dbReference type="SUPFAM" id="SSF57535">
    <property type="entry name" value="Complement control module/SCR domain"/>
    <property type="match status" value="1"/>
</dbReference>
<keyword evidence="8" id="KW-1185">Reference proteome</keyword>
<reference evidence="7 8" key="1">
    <citation type="submission" date="2019-01" db="EMBL/GenBank/DDBJ databases">
        <title>A draft genome assembly of the solar-powered sea slug Elysia chlorotica.</title>
        <authorList>
            <person name="Cai H."/>
            <person name="Li Q."/>
            <person name="Fang X."/>
            <person name="Li J."/>
            <person name="Curtis N.E."/>
            <person name="Altenburger A."/>
            <person name="Shibata T."/>
            <person name="Feng M."/>
            <person name="Maeda T."/>
            <person name="Schwartz J.A."/>
            <person name="Shigenobu S."/>
            <person name="Lundholm N."/>
            <person name="Nishiyama T."/>
            <person name="Yang H."/>
            <person name="Hasebe M."/>
            <person name="Li S."/>
            <person name="Pierce S.K."/>
            <person name="Wang J."/>
        </authorList>
    </citation>
    <scope>NUCLEOTIDE SEQUENCE [LARGE SCALE GENOMIC DNA]</scope>
    <source>
        <strain evidence="7">EC2010</strain>
        <tissue evidence="7">Whole organism of an adult</tissue>
    </source>
</reference>
<gene>
    <name evidence="7" type="ORF">EGW08_017310</name>
</gene>
<dbReference type="Proteomes" id="UP000271974">
    <property type="component" value="Unassembled WGS sequence"/>
</dbReference>
<evidence type="ECO:0000256" key="5">
    <source>
        <dbReference type="PROSITE-ProRule" id="PRU00302"/>
    </source>
</evidence>
<keyword evidence="1 5" id="KW-0768">Sushi</keyword>
<feature type="domain" description="Sushi" evidence="6">
    <location>
        <begin position="252"/>
        <end position="320"/>
    </location>
</feature>
<dbReference type="STRING" id="188477.A0A3S0ZHD5"/>
<dbReference type="PROSITE" id="PS50923">
    <property type="entry name" value="SUSHI"/>
    <property type="match status" value="2"/>
</dbReference>
<dbReference type="SMART" id="SM00032">
    <property type="entry name" value="CCP"/>
    <property type="match status" value="3"/>
</dbReference>
<evidence type="ECO:0000256" key="1">
    <source>
        <dbReference type="ARBA" id="ARBA00022659"/>
    </source>
</evidence>
<evidence type="ECO:0000256" key="4">
    <source>
        <dbReference type="ARBA" id="ARBA00023180"/>
    </source>
</evidence>
<keyword evidence="2" id="KW-0677">Repeat</keyword>
<feature type="domain" description="Sushi" evidence="6">
    <location>
        <begin position="19"/>
        <end position="78"/>
    </location>
</feature>
<keyword evidence="3" id="KW-1015">Disulfide bond</keyword>
<accession>A0A3S0ZHD5</accession>
<proteinExistence type="predicted"/>
<evidence type="ECO:0000313" key="7">
    <source>
        <dbReference type="EMBL" id="RUS74930.1"/>
    </source>
</evidence>
<dbReference type="InterPro" id="IPR035976">
    <property type="entry name" value="Sushi/SCR/CCP_sf"/>
</dbReference>
<comment type="caution">
    <text evidence="7">The sequence shown here is derived from an EMBL/GenBank/DDBJ whole genome shotgun (WGS) entry which is preliminary data.</text>
</comment>
<dbReference type="InterPro" id="IPR050350">
    <property type="entry name" value="Compl-Cell_Adhes-Reg"/>
</dbReference>
<dbReference type="OrthoDB" id="6158054at2759"/>
<dbReference type="Pfam" id="PF00084">
    <property type="entry name" value="Sushi"/>
    <property type="match status" value="1"/>
</dbReference>
<dbReference type="CDD" id="cd00033">
    <property type="entry name" value="CCP"/>
    <property type="match status" value="1"/>
</dbReference>
<evidence type="ECO:0000313" key="8">
    <source>
        <dbReference type="Proteomes" id="UP000271974"/>
    </source>
</evidence>
<sequence length="542" mass="58748">MTRTCSGTWSTNPVKCVGVSCGPAPQVSHASVTTTGQTYLETSTYTCDPGYSLLSSSSVLTCTANRTWSSEDMIICAPLVCDILTLPAFTEIAQDNNLGPDNIGDVFGYELSTESPTGSPIPETPDGVYQQGDEVSTKCVDGYIMFTTPINKTTIVSTRLRCLEGNWTTAGDQNIICLPTFCSNFSVLPNMAVVEVVNEPVVKAKYRCLSGYGLESLAPVGTEKVVTEFFAYCTENLGWEIPPGVQAGCVPIGCGPILLPLGSGLQTSTDYSSIPGSKVTISCQPALYQKITDSPASQRVIECLGDGNWSLSNENVTCAPCNQSENAAGIPNSVLKVNPHSAEKGYTAEVSCASDFLMPGISRFVRCGFVNGSPTWMGVENITRCLQTRWVNPDSTDNIVKVPVYLDLMETGVEGCTTIKKVKEDVIRLEFGQVYFAHKLNHFAAKFRFKTDSNGFASLKFAYSMASGDSNDDYIIPLPEQDSISVGEVCTICNKLNVTFMSYQVSKNGKILTEVAAKYYKEIIYFSVGFNVEVFEVDINYF</sequence>
<dbReference type="Gene3D" id="2.10.70.10">
    <property type="entry name" value="Complement Module, domain 1"/>
    <property type="match status" value="1"/>
</dbReference>
<keyword evidence="4" id="KW-0325">Glycoprotein</keyword>